<dbReference type="PANTHER" id="PTHR16128:SF5">
    <property type="entry name" value="FAD_NAD(P)-BINDING OXIDOREDUCTASE FAMILY PROTEIN"/>
    <property type="match status" value="1"/>
</dbReference>
<dbReference type="AlphaFoldDB" id="A0A2R4WZJ0"/>
<dbReference type="Pfam" id="PF13450">
    <property type="entry name" value="NAD_binding_8"/>
    <property type="match status" value="1"/>
</dbReference>
<sequence length="344" mass="37894">MTRIGIVGAGAASAAAAWALDRWLDDATITVFEKSGGLCGRAATRRNGDVTYDYGANYLKADDDRVVELVTETLDTDGLVDIGEPIHTFDGEGTVSPGRDADDHKWSYERGLTQIAKRLVGRTDAAVHRDTRVTAIDRDGDRWTVSIGSERRGPFDILLCNPPAPQTAALLAESDWDDPLRADLIDALEGVAFRTVWTAVLHYPFRIERPYYALVNTDEGHPIGWIAREQCKRGHVPDGESLLIVQASHDWSVAHWDDPPEENVAVLARMAGDVLGDERLATPDWTDHQGWRYAQPEDDPPRDLLRAAEDHAIYCLGDWTIGTPRLHGALRSGLDTADRVVASL</sequence>
<dbReference type="GO" id="GO:0016491">
    <property type="term" value="F:oxidoreductase activity"/>
    <property type="evidence" value="ECO:0007669"/>
    <property type="project" value="InterPro"/>
</dbReference>
<accession>A0A2R4WZJ0</accession>
<organism evidence="2 3">
    <name type="scientific">Halococcoides cellulosivorans</name>
    <dbReference type="NCBI Taxonomy" id="1679096"/>
    <lineage>
        <taxon>Archaea</taxon>
        <taxon>Methanobacteriati</taxon>
        <taxon>Methanobacteriota</taxon>
        <taxon>Stenosarchaea group</taxon>
        <taxon>Halobacteria</taxon>
        <taxon>Halobacteriales</taxon>
        <taxon>Haloarculaceae</taxon>
        <taxon>Halococcoides</taxon>
    </lineage>
</organism>
<name>A0A2R4WZJ0_9EURY</name>
<dbReference type="Proteomes" id="UP000244727">
    <property type="component" value="Chromosome"/>
</dbReference>
<protein>
    <submittedName>
        <fullName evidence="2">NAD/FAD-dependent oxidoreductase</fullName>
    </submittedName>
</protein>
<keyword evidence="3" id="KW-1185">Reference proteome</keyword>
<dbReference type="Pfam" id="PF01593">
    <property type="entry name" value="Amino_oxidase"/>
    <property type="match status" value="1"/>
</dbReference>
<evidence type="ECO:0000259" key="1">
    <source>
        <dbReference type="Pfam" id="PF01593"/>
    </source>
</evidence>
<dbReference type="PANTHER" id="PTHR16128">
    <property type="entry name" value="FAD/NAD(P)-BINDING OXIDOREDUCTASE FAMILY PROTEIN"/>
    <property type="match status" value="1"/>
</dbReference>
<evidence type="ECO:0000313" key="3">
    <source>
        <dbReference type="Proteomes" id="UP000244727"/>
    </source>
</evidence>
<evidence type="ECO:0000313" key="2">
    <source>
        <dbReference type="EMBL" id="AWB26966.1"/>
    </source>
</evidence>
<feature type="domain" description="Amine oxidase" evidence="1">
    <location>
        <begin position="109"/>
        <end position="340"/>
    </location>
</feature>
<dbReference type="Gene3D" id="3.50.50.60">
    <property type="entry name" value="FAD/NAD(P)-binding domain"/>
    <property type="match status" value="1"/>
</dbReference>
<dbReference type="InterPro" id="IPR036188">
    <property type="entry name" value="FAD/NAD-bd_sf"/>
</dbReference>
<proteinExistence type="predicted"/>
<dbReference type="InterPro" id="IPR002937">
    <property type="entry name" value="Amino_oxidase"/>
</dbReference>
<gene>
    <name evidence="2" type="ORF">HARCEL1_04190</name>
</gene>
<dbReference type="SUPFAM" id="SSF51905">
    <property type="entry name" value="FAD/NAD(P)-binding domain"/>
    <property type="match status" value="1"/>
</dbReference>
<dbReference type="GeneID" id="36511679"/>
<dbReference type="RefSeq" id="WP_108381335.1">
    <property type="nucleotide sequence ID" value="NZ_CP028858.1"/>
</dbReference>
<dbReference type="EMBL" id="CP028858">
    <property type="protein sequence ID" value="AWB26966.1"/>
    <property type="molecule type" value="Genomic_DNA"/>
</dbReference>
<reference evidence="2 3" key="1">
    <citation type="submission" date="2018-04" db="EMBL/GenBank/DDBJ databases">
        <title>Halococcoides cellulosivorans gen. nov., sp. nov., an extremely halophilic cellulose-utilizing haloarchaeon from hypersaline lakes.</title>
        <authorList>
            <person name="Sorokin D.Y."/>
            <person name="Toshchakov S.V."/>
            <person name="Samarov N.I."/>
            <person name="Korzhenkov A."/>
            <person name="Kublanov I.V."/>
        </authorList>
    </citation>
    <scope>NUCLEOTIDE SEQUENCE [LARGE SCALE GENOMIC DNA]</scope>
    <source>
        <strain evidence="2 3">HArcel1</strain>
    </source>
</reference>
<dbReference type="KEGG" id="harc:HARCEL1_04190"/>
<dbReference type="Gene3D" id="3.90.660.10">
    <property type="match status" value="1"/>
</dbReference>